<dbReference type="InterPro" id="IPR036291">
    <property type="entry name" value="NAD(P)-bd_dom_sf"/>
</dbReference>
<feature type="binding site" evidence="16">
    <location>
        <position position="141"/>
    </location>
    <ligand>
        <name>NAD(+)</name>
        <dbReference type="ChEBI" id="CHEBI:57540"/>
    </ligand>
</feature>
<proteinExistence type="inferred from homology"/>
<comment type="caution">
    <text evidence="13">Lacks conserved residue(s) required for the propagation of feature annotation.</text>
</comment>
<dbReference type="PIRSF" id="PIRSF000114">
    <property type="entry name" value="Glycerol-3-P_dh"/>
    <property type="match status" value="1"/>
</dbReference>
<feature type="binding site" evidence="13">
    <location>
        <position position="192"/>
    </location>
    <ligand>
        <name>sn-glycerol 3-phosphate</name>
        <dbReference type="ChEBI" id="CHEBI:57597"/>
    </ligand>
</feature>
<feature type="active site" description="Proton acceptor" evidence="13 14">
    <location>
        <position position="192"/>
    </location>
</feature>
<keyword evidence="7 13" id="KW-0594">Phospholipid biosynthesis</keyword>
<evidence type="ECO:0000313" key="20">
    <source>
        <dbReference type="EMBL" id="TQL56280.1"/>
    </source>
</evidence>
<evidence type="ECO:0000256" key="4">
    <source>
        <dbReference type="ARBA" id="ARBA00023002"/>
    </source>
</evidence>
<dbReference type="GO" id="GO:0006650">
    <property type="term" value="P:glycerophospholipid metabolic process"/>
    <property type="evidence" value="ECO:0007669"/>
    <property type="project" value="UniProtKB-UniRule"/>
</dbReference>
<evidence type="ECO:0000256" key="17">
    <source>
        <dbReference type="RuleBase" id="RU000437"/>
    </source>
</evidence>
<evidence type="ECO:0000256" key="13">
    <source>
        <dbReference type="HAMAP-Rule" id="MF_00394"/>
    </source>
</evidence>
<keyword evidence="3 13" id="KW-0521">NADP</keyword>
<dbReference type="InterPro" id="IPR011128">
    <property type="entry name" value="G3P_DH_NAD-dep_N"/>
</dbReference>
<dbReference type="GO" id="GO:0005829">
    <property type="term" value="C:cytosol"/>
    <property type="evidence" value="ECO:0007669"/>
    <property type="project" value="TreeGrafter"/>
</dbReference>
<dbReference type="FunFam" id="3.40.50.720:FF:000019">
    <property type="entry name" value="Glycerol-3-phosphate dehydrogenase [NAD(P)+]"/>
    <property type="match status" value="1"/>
</dbReference>
<feature type="binding site" evidence="13">
    <location>
        <position position="255"/>
    </location>
    <ligand>
        <name>sn-glycerol 3-phosphate</name>
        <dbReference type="ChEBI" id="CHEBI:57597"/>
    </ligand>
</feature>
<comment type="pathway">
    <text evidence="13">Membrane lipid metabolism; glycerophospholipid metabolism.</text>
</comment>
<feature type="binding site" evidence="13">
    <location>
        <position position="141"/>
    </location>
    <ligand>
        <name>NADPH</name>
        <dbReference type="ChEBI" id="CHEBI:57783"/>
    </ligand>
</feature>
<dbReference type="GO" id="GO:0046167">
    <property type="term" value="P:glycerol-3-phosphate biosynthetic process"/>
    <property type="evidence" value="ECO:0007669"/>
    <property type="project" value="UniProtKB-UniRule"/>
</dbReference>
<comment type="function">
    <text evidence="13">Catalyzes the reduction of the glycolytic intermediate dihydroxyacetone phosphate (DHAP) to sn-glycerol 3-phosphate (G3P), the key precursor for phospholipid synthesis.</text>
</comment>
<dbReference type="Proteomes" id="UP000316196">
    <property type="component" value="Unassembled WGS sequence"/>
</dbReference>
<dbReference type="GO" id="GO:0008654">
    <property type="term" value="P:phospholipid biosynthetic process"/>
    <property type="evidence" value="ECO:0007669"/>
    <property type="project" value="UniProtKB-KW"/>
</dbReference>
<dbReference type="UniPathway" id="UPA00940"/>
<dbReference type="GO" id="GO:0141152">
    <property type="term" value="F:glycerol-3-phosphate dehydrogenase (NAD+) activity"/>
    <property type="evidence" value="ECO:0007669"/>
    <property type="project" value="RHEA"/>
</dbReference>
<dbReference type="SUPFAM" id="SSF51735">
    <property type="entry name" value="NAD(P)-binding Rossmann-fold domains"/>
    <property type="match status" value="1"/>
</dbReference>
<dbReference type="GO" id="GO:0046168">
    <property type="term" value="P:glycerol-3-phosphate catabolic process"/>
    <property type="evidence" value="ECO:0007669"/>
    <property type="project" value="InterPro"/>
</dbReference>
<dbReference type="Pfam" id="PF01210">
    <property type="entry name" value="NAD_Gly3P_dh_N"/>
    <property type="match status" value="1"/>
</dbReference>
<comment type="subcellular location">
    <subcellularLocation>
        <location evidence="13">Cytoplasm</location>
    </subcellularLocation>
</comment>
<dbReference type="PANTHER" id="PTHR11728:SF1">
    <property type="entry name" value="GLYCEROL-3-PHOSPHATE DEHYDROGENASE [NAD(+)] 2, CHLOROPLASTIC"/>
    <property type="match status" value="1"/>
</dbReference>
<evidence type="ECO:0000256" key="5">
    <source>
        <dbReference type="ARBA" id="ARBA00023027"/>
    </source>
</evidence>
<keyword evidence="2 13" id="KW-0444">Lipid biosynthesis</keyword>
<dbReference type="GO" id="GO:0051287">
    <property type="term" value="F:NAD binding"/>
    <property type="evidence" value="ECO:0007669"/>
    <property type="project" value="InterPro"/>
</dbReference>
<feature type="binding site" evidence="13">
    <location>
        <position position="108"/>
    </location>
    <ligand>
        <name>sn-glycerol 3-phosphate</name>
        <dbReference type="ChEBI" id="CHEBI:57597"/>
    </ligand>
</feature>
<feature type="binding site" evidence="13">
    <location>
        <position position="257"/>
    </location>
    <ligand>
        <name>sn-glycerol 3-phosphate</name>
        <dbReference type="ChEBI" id="CHEBI:57597"/>
    </ligand>
</feature>
<comment type="similarity">
    <text evidence="1 13 17">Belongs to the NAD-dependent glycerol-3-phosphate dehydrogenase family.</text>
</comment>
<dbReference type="EMBL" id="VFOR01000005">
    <property type="protein sequence ID" value="TQL56280.1"/>
    <property type="molecule type" value="Genomic_DNA"/>
</dbReference>
<feature type="binding site" evidence="16">
    <location>
        <position position="256"/>
    </location>
    <ligand>
        <name>NAD(+)</name>
        <dbReference type="ChEBI" id="CHEBI:57540"/>
    </ligand>
</feature>
<sequence length="333" mass="34068">MVPVIDHVAVLGAGGWGTAFALLLADAGRNVTLWARDPRVADAINTERRNERRLPGIELPVQVRATSDRSAAVADADAVVIALPSQTVRANMTGWALPRGVPVVSLAKGLEEGTGLRMSRVLAECGVAPDQIAVLSGPNLADEIGRREPASAVVAAAEHDLAVDIQRACHGPNFRAYTSTDVTGVEVGGVTKNSIAIAVGMAIGLGLGANAVAALTTRGLAESTRLGEAMGADPLTFQGMAGMGDLVATCFSPLSRNRSFGVELGRGVAVEAALAHGRGVVEGARSTPVVAQVAGGIGVDMPVVSTVCDVLAGLLTPAEALDRAMARELKPER</sequence>
<evidence type="ECO:0000256" key="3">
    <source>
        <dbReference type="ARBA" id="ARBA00022857"/>
    </source>
</evidence>
<dbReference type="GO" id="GO:0141153">
    <property type="term" value="F:glycerol-3-phosphate dehydrogenase (NADP+) activity"/>
    <property type="evidence" value="ECO:0007669"/>
    <property type="project" value="RHEA"/>
</dbReference>
<evidence type="ECO:0000256" key="15">
    <source>
        <dbReference type="PIRSR" id="PIRSR000114-2"/>
    </source>
</evidence>
<feature type="binding site" evidence="13">
    <location>
        <position position="16"/>
    </location>
    <ligand>
        <name>NADPH</name>
        <dbReference type="ChEBI" id="CHEBI:57783"/>
    </ligand>
</feature>
<feature type="binding site" evidence="13">
    <location>
        <position position="108"/>
    </location>
    <ligand>
        <name>NADPH</name>
        <dbReference type="ChEBI" id="CHEBI:57783"/>
    </ligand>
</feature>
<evidence type="ECO:0000256" key="12">
    <source>
        <dbReference type="ARBA" id="ARBA00080511"/>
    </source>
</evidence>
<dbReference type="EC" id="1.1.1.94" evidence="10 13"/>
<feature type="binding site" evidence="13">
    <location>
        <position position="36"/>
    </location>
    <ligand>
        <name>NADPH</name>
        <dbReference type="ChEBI" id="CHEBI:57783"/>
    </ligand>
</feature>
<evidence type="ECO:0000256" key="7">
    <source>
        <dbReference type="ARBA" id="ARBA00023209"/>
    </source>
</evidence>
<keyword evidence="4 13" id="KW-0560">Oxidoreductase</keyword>
<evidence type="ECO:0000256" key="6">
    <source>
        <dbReference type="ARBA" id="ARBA00023098"/>
    </source>
</evidence>
<feature type="binding site" evidence="13">
    <location>
        <position position="245"/>
    </location>
    <ligand>
        <name>sn-glycerol 3-phosphate</name>
        <dbReference type="ChEBI" id="CHEBI:57597"/>
    </ligand>
</feature>
<keyword evidence="21" id="KW-1185">Reference proteome</keyword>
<evidence type="ECO:0000256" key="14">
    <source>
        <dbReference type="PIRSR" id="PIRSR000114-1"/>
    </source>
</evidence>
<dbReference type="Gene3D" id="3.40.50.720">
    <property type="entry name" value="NAD(P)-binding Rossmann-like Domain"/>
    <property type="match status" value="1"/>
</dbReference>
<feature type="binding site" evidence="16">
    <location>
        <begin position="12"/>
        <end position="17"/>
    </location>
    <ligand>
        <name>NAD(+)</name>
        <dbReference type="ChEBI" id="CHEBI:57540"/>
    </ligand>
</feature>
<evidence type="ECO:0000256" key="10">
    <source>
        <dbReference type="ARBA" id="ARBA00066687"/>
    </source>
</evidence>
<evidence type="ECO:0000256" key="2">
    <source>
        <dbReference type="ARBA" id="ARBA00022516"/>
    </source>
</evidence>
<feature type="domain" description="Glycerol-3-phosphate dehydrogenase NAD-dependent N-terminal" evidence="18">
    <location>
        <begin position="8"/>
        <end position="160"/>
    </location>
</feature>
<dbReference type="InterPro" id="IPR013328">
    <property type="entry name" value="6PGD_dom2"/>
</dbReference>
<dbReference type="SUPFAM" id="SSF48179">
    <property type="entry name" value="6-phosphogluconate dehydrogenase C-terminal domain-like"/>
    <property type="match status" value="1"/>
</dbReference>
<feature type="domain" description="Glycerol-3-phosphate dehydrogenase NAD-dependent C-terminal" evidence="19">
    <location>
        <begin position="181"/>
        <end position="321"/>
    </location>
</feature>
<name>A0A542Z7U6_9ACTN</name>
<dbReference type="NCBIfam" id="NF000940">
    <property type="entry name" value="PRK00094.1-2"/>
    <property type="match status" value="1"/>
</dbReference>
<dbReference type="InterPro" id="IPR006168">
    <property type="entry name" value="G3P_DH_NAD-dep"/>
</dbReference>
<feature type="binding site" evidence="15">
    <location>
        <begin position="256"/>
        <end position="257"/>
    </location>
    <ligand>
        <name>substrate</name>
    </ligand>
</feature>
<evidence type="ECO:0000256" key="1">
    <source>
        <dbReference type="ARBA" id="ARBA00011009"/>
    </source>
</evidence>
<dbReference type="PRINTS" id="PR00077">
    <property type="entry name" value="GPDHDRGNASE"/>
</dbReference>
<feature type="binding site" evidence="13">
    <location>
        <position position="282"/>
    </location>
    <ligand>
        <name>NADPH</name>
        <dbReference type="ChEBI" id="CHEBI:57783"/>
    </ligand>
</feature>
<organism evidence="20 21">
    <name type="scientific">Propioniferax innocua</name>
    <dbReference type="NCBI Taxonomy" id="1753"/>
    <lineage>
        <taxon>Bacteria</taxon>
        <taxon>Bacillati</taxon>
        <taxon>Actinomycetota</taxon>
        <taxon>Actinomycetes</taxon>
        <taxon>Propionibacteriales</taxon>
        <taxon>Propionibacteriaceae</taxon>
        <taxon>Propioniferax</taxon>
    </lineage>
</organism>
<evidence type="ECO:0000259" key="18">
    <source>
        <dbReference type="Pfam" id="PF01210"/>
    </source>
</evidence>
<comment type="catalytic activity">
    <reaction evidence="9">
        <text>sn-glycerol 3-phosphate + NADP(+) = dihydroxyacetone phosphate + NADPH + H(+)</text>
        <dbReference type="Rhea" id="RHEA:11096"/>
        <dbReference type="ChEBI" id="CHEBI:15378"/>
        <dbReference type="ChEBI" id="CHEBI:57597"/>
        <dbReference type="ChEBI" id="CHEBI:57642"/>
        <dbReference type="ChEBI" id="CHEBI:57783"/>
        <dbReference type="ChEBI" id="CHEBI:58349"/>
        <dbReference type="EC" id="1.1.1.94"/>
    </reaction>
    <physiologicalReaction direction="right-to-left" evidence="9">
        <dbReference type="Rhea" id="RHEA:11098"/>
    </physiologicalReaction>
</comment>
<dbReference type="NCBIfam" id="NF000942">
    <property type="entry name" value="PRK00094.1-4"/>
    <property type="match status" value="1"/>
</dbReference>
<reference evidence="20 21" key="1">
    <citation type="submission" date="2019-06" db="EMBL/GenBank/DDBJ databases">
        <title>Sequencing the genomes of 1000 actinobacteria strains.</title>
        <authorList>
            <person name="Klenk H.-P."/>
        </authorList>
    </citation>
    <scope>NUCLEOTIDE SEQUENCE [LARGE SCALE GENOMIC DNA]</scope>
    <source>
        <strain evidence="20 21">DSM 8251</strain>
    </source>
</reference>
<dbReference type="Gene3D" id="1.10.1040.10">
    <property type="entry name" value="N-(1-d-carboxylethyl)-l-norvaline Dehydrogenase, domain 2"/>
    <property type="match status" value="1"/>
</dbReference>
<comment type="catalytic activity">
    <reaction evidence="13">
        <text>sn-glycerol 3-phosphate + NAD(+) = dihydroxyacetone phosphate + NADH + H(+)</text>
        <dbReference type="Rhea" id="RHEA:11092"/>
        <dbReference type="ChEBI" id="CHEBI:15378"/>
        <dbReference type="ChEBI" id="CHEBI:57540"/>
        <dbReference type="ChEBI" id="CHEBI:57597"/>
        <dbReference type="ChEBI" id="CHEBI:57642"/>
        <dbReference type="ChEBI" id="CHEBI:57945"/>
        <dbReference type="EC" id="1.1.1.94"/>
    </reaction>
</comment>
<dbReference type="AlphaFoldDB" id="A0A542Z7U6"/>
<evidence type="ECO:0000256" key="11">
    <source>
        <dbReference type="ARBA" id="ARBA00069372"/>
    </source>
</evidence>
<feature type="binding site" evidence="13">
    <location>
        <position position="137"/>
    </location>
    <ligand>
        <name>sn-glycerol 3-phosphate</name>
        <dbReference type="ChEBI" id="CHEBI:57597"/>
    </ligand>
</feature>
<evidence type="ECO:0000313" key="21">
    <source>
        <dbReference type="Proteomes" id="UP000316196"/>
    </source>
</evidence>
<accession>A0A542Z7U6</accession>
<evidence type="ECO:0000256" key="9">
    <source>
        <dbReference type="ARBA" id="ARBA00052716"/>
    </source>
</evidence>
<keyword evidence="6 13" id="KW-0443">Lipid metabolism</keyword>
<keyword evidence="8 13" id="KW-1208">Phospholipid metabolism</keyword>
<keyword evidence="5 13" id="KW-0520">NAD</keyword>
<protein>
    <recommendedName>
        <fullName evidence="11 13">Glycerol-3-phosphate dehydrogenase [NAD(P)+]</fullName>
        <ecNumber evidence="10 13">1.1.1.94</ecNumber>
    </recommendedName>
    <alternativeName>
        <fullName evidence="13">NAD(P)(+)-dependent glycerol-3-phosphate dehydrogenase</fullName>
    </alternativeName>
    <alternativeName>
        <fullName evidence="12 13">NAD(P)H-dependent dihydroxyacetone-phosphate reductase</fullName>
    </alternativeName>
</protein>
<evidence type="ECO:0000256" key="16">
    <source>
        <dbReference type="PIRSR" id="PIRSR000114-3"/>
    </source>
</evidence>
<dbReference type="HAMAP" id="MF_00394">
    <property type="entry name" value="NAD_Glyc3P_dehydrog"/>
    <property type="match status" value="1"/>
</dbReference>
<feature type="binding site" evidence="15">
    <location>
        <position position="108"/>
    </location>
    <ligand>
        <name>substrate</name>
    </ligand>
</feature>
<evidence type="ECO:0000256" key="8">
    <source>
        <dbReference type="ARBA" id="ARBA00023264"/>
    </source>
</evidence>
<dbReference type="PANTHER" id="PTHR11728">
    <property type="entry name" value="GLYCEROL-3-PHOSPHATE DEHYDROGENASE"/>
    <property type="match status" value="1"/>
</dbReference>
<dbReference type="FunFam" id="1.10.1040.10:FF:000001">
    <property type="entry name" value="Glycerol-3-phosphate dehydrogenase [NAD(P)+]"/>
    <property type="match status" value="1"/>
</dbReference>
<keyword evidence="13" id="KW-0547">Nucleotide-binding</keyword>
<dbReference type="InterPro" id="IPR008927">
    <property type="entry name" value="6-PGluconate_DH-like_C_sf"/>
</dbReference>
<feature type="binding site" evidence="13">
    <location>
        <position position="280"/>
    </location>
    <ligand>
        <name>NADPH</name>
        <dbReference type="ChEBI" id="CHEBI:57783"/>
    </ligand>
</feature>
<dbReference type="InterPro" id="IPR006109">
    <property type="entry name" value="G3P_DH_NAD-dep_C"/>
</dbReference>
<comment type="caution">
    <text evidence="20">The sequence shown here is derived from an EMBL/GenBank/DDBJ whole genome shotgun (WGS) entry which is preliminary data.</text>
</comment>
<evidence type="ECO:0000259" key="19">
    <source>
        <dbReference type="Pfam" id="PF07479"/>
    </source>
</evidence>
<feature type="binding site" evidence="13">
    <location>
        <position position="256"/>
    </location>
    <ligand>
        <name>sn-glycerol 3-phosphate</name>
        <dbReference type="ChEBI" id="CHEBI:57597"/>
    </ligand>
</feature>
<dbReference type="GO" id="GO:0005975">
    <property type="term" value="P:carbohydrate metabolic process"/>
    <property type="evidence" value="ECO:0007669"/>
    <property type="project" value="InterPro"/>
</dbReference>
<keyword evidence="13" id="KW-0963">Cytoplasm</keyword>
<feature type="binding site" evidence="13">
    <location>
        <position position="256"/>
    </location>
    <ligand>
        <name>NADPH</name>
        <dbReference type="ChEBI" id="CHEBI:57783"/>
    </ligand>
</feature>
<dbReference type="Pfam" id="PF07479">
    <property type="entry name" value="NAD_Gly3P_dh_C"/>
    <property type="match status" value="1"/>
</dbReference>
<dbReference type="RefSeq" id="WP_246044418.1">
    <property type="nucleotide sequence ID" value="NZ_BAAAMD010000003.1"/>
</dbReference>
<gene>
    <name evidence="13" type="primary">gpsA</name>
    <name evidence="20" type="ORF">FB460_2585</name>
</gene>